<evidence type="ECO:0000256" key="2">
    <source>
        <dbReference type="ARBA" id="ARBA00022723"/>
    </source>
</evidence>
<sequence length="115" mass="12789">MSTCGNCDCADKSQCVKKGNGYTIEIIETEKSLYENTVSEVPAAEHDGKCNPHKCSCFRTCTCHHARPLEPHSQCSRRSCKLTRETHHHKSTNLSSFSLSSLNPFDDSSPTLNEL</sequence>
<dbReference type="EMBL" id="DUZY01000001">
    <property type="protein sequence ID" value="DAD20945.1"/>
    <property type="molecule type" value="Genomic_DNA"/>
</dbReference>
<keyword evidence="6" id="KW-1185">Reference proteome</keyword>
<evidence type="ECO:0000256" key="3">
    <source>
        <dbReference type="ARBA" id="ARBA00022851"/>
    </source>
</evidence>
<dbReference type="GO" id="GO:0005507">
    <property type="term" value="F:copper ion binding"/>
    <property type="evidence" value="ECO:0007669"/>
    <property type="project" value="InterPro"/>
</dbReference>
<dbReference type="GO" id="GO:0006878">
    <property type="term" value="P:intracellular copper ion homeostasis"/>
    <property type="evidence" value="ECO:0007669"/>
    <property type="project" value="InterPro"/>
</dbReference>
<comment type="similarity">
    <text evidence="1">Belongs to the metallothionein superfamily. Type 15 family.</text>
</comment>
<evidence type="ECO:0008006" key="7">
    <source>
        <dbReference type="Google" id="ProtNLM"/>
    </source>
</evidence>
<dbReference type="PANTHER" id="PTHR33357">
    <property type="entry name" value="METALLOTHIONEIN-LIKE PROTEIN 3"/>
    <property type="match status" value="1"/>
</dbReference>
<dbReference type="PANTHER" id="PTHR33357:SF3">
    <property type="entry name" value="METALLOTHIONEIN-LIKE PROTEIN 3"/>
    <property type="match status" value="1"/>
</dbReference>
<feature type="region of interest" description="Disordered" evidence="4">
    <location>
        <begin position="88"/>
        <end position="115"/>
    </location>
</feature>
<dbReference type="InterPro" id="IPR044671">
    <property type="entry name" value="MT3"/>
</dbReference>
<comment type="caution">
    <text evidence="5">The sequence shown here is derived from an EMBL/GenBank/DDBJ whole genome shotgun (WGS) entry which is preliminary data.</text>
</comment>
<evidence type="ECO:0000256" key="4">
    <source>
        <dbReference type="SAM" id="MobiDB-lite"/>
    </source>
</evidence>
<feature type="compositionally biased region" description="Low complexity" evidence="4">
    <location>
        <begin position="93"/>
        <end position="115"/>
    </location>
</feature>
<organism evidence="5 6">
    <name type="scientific">Nelumbo nucifera</name>
    <name type="common">Sacred lotus</name>
    <dbReference type="NCBI Taxonomy" id="4432"/>
    <lineage>
        <taxon>Eukaryota</taxon>
        <taxon>Viridiplantae</taxon>
        <taxon>Streptophyta</taxon>
        <taxon>Embryophyta</taxon>
        <taxon>Tracheophyta</taxon>
        <taxon>Spermatophyta</taxon>
        <taxon>Magnoliopsida</taxon>
        <taxon>Proteales</taxon>
        <taxon>Nelumbonaceae</taxon>
        <taxon>Nelumbo</taxon>
    </lineage>
</organism>
<accession>A0A822XQE0</accession>
<proteinExistence type="inferred from homology"/>
<dbReference type="AlphaFoldDB" id="A0A822XQE0"/>
<evidence type="ECO:0000256" key="1">
    <source>
        <dbReference type="ARBA" id="ARBA00005802"/>
    </source>
</evidence>
<keyword evidence="2" id="KW-0479">Metal-binding</keyword>
<protein>
    <recommendedName>
        <fullName evidence="7">Metallothionein-like protein type 3</fullName>
    </recommendedName>
</protein>
<reference evidence="5 6" key="1">
    <citation type="journal article" date="2020" name="Mol. Biol. Evol.">
        <title>Distinct Expression and Methylation Patterns for Genes with Different Fates following a Single Whole-Genome Duplication in Flowering Plants.</title>
        <authorList>
            <person name="Shi T."/>
            <person name="Rahmani R.S."/>
            <person name="Gugger P.F."/>
            <person name="Wang M."/>
            <person name="Li H."/>
            <person name="Zhang Y."/>
            <person name="Li Z."/>
            <person name="Wang Q."/>
            <person name="Van de Peer Y."/>
            <person name="Marchal K."/>
            <person name="Chen J."/>
        </authorList>
    </citation>
    <scope>NUCLEOTIDE SEQUENCE [LARGE SCALE GENOMIC DNA]</scope>
    <source>
        <tissue evidence="5">Leaf</tissue>
    </source>
</reference>
<name>A0A822XQE0_NELNU</name>
<dbReference type="Proteomes" id="UP000607653">
    <property type="component" value="Unassembled WGS sequence"/>
</dbReference>
<keyword evidence="3" id="KW-0480">Metal-thiolate cluster</keyword>
<gene>
    <name evidence="5" type="ORF">HUJ06_022407</name>
</gene>
<evidence type="ECO:0000313" key="5">
    <source>
        <dbReference type="EMBL" id="DAD20945.1"/>
    </source>
</evidence>
<dbReference type="GO" id="GO:0008270">
    <property type="term" value="F:zinc ion binding"/>
    <property type="evidence" value="ECO:0007669"/>
    <property type="project" value="InterPro"/>
</dbReference>
<evidence type="ECO:0000313" key="6">
    <source>
        <dbReference type="Proteomes" id="UP000607653"/>
    </source>
</evidence>